<feature type="region of interest" description="Disordered" evidence="1">
    <location>
        <begin position="49"/>
        <end position="111"/>
    </location>
</feature>
<gene>
    <name evidence="2" type="ORF">CSUB01_10521</name>
</gene>
<feature type="compositionally biased region" description="Basic and acidic residues" evidence="1">
    <location>
        <begin position="69"/>
        <end position="82"/>
    </location>
</feature>
<dbReference type="EMBL" id="JMSE01000529">
    <property type="protein sequence ID" value="KDN69308.1"/>
    <property type="molecule type" value="Genomic_DNA"/>
</dbReference>
<evidence type="ECO:0000256" key="1">
    <source>
        <dbReference type="SAM" id="MobiDB-lite"/>
    </source>
</evidence>
<dbReference type="AlphaFoldDB" id="A0A066XJD9"/>
<reference evidence="3" key="1">
    <citation type="journal article" date="2014" name="Genome Announc.">
        <title>Draft genome sequence of Colletotrichum sublineola, a destructive pathogen of cultivated sorghum.</title>
        <authorList>
            <person name="Baroncelli R."/>
            <person name="Sanz-Martin J.M."/>
            <person name="Rech G.E."/>
            <person name="Sukno S.A."/>
            <person name="Thon M.R."/>
        </authorList>
    </citation>
    <scope>NUCLEOTIDE SEQUENCE [LARGE SCALE GENOMIC DNA]</scope>
    <source>
        <strain evidence="3">TX430BB</strain>
    </source>
</reference>
<dbReference type="Proteomes" id="UP000027238">
    <property type="component" value="Unassembled WGS sequence"/>
</dbReference>
<comment type="caution">
    <text evidence="2">The sequence shown here is derived from an EMBL/GenBank/DDBJ whole genome shotgun (WGS) entry which is preliminary data.</text>
</comment>
<organism evidence="2 3">
    <name type="scientific">Colletotrichum sublineola</name>
    <name type="common">Sorghum anthracnose fungus</name>
    <dbReference type="NCBI Taxonomy" id="1173701"/>
    <lineage>
        <taxon>Eukaryota</taxon>
        <taxon>Fungi</taxon>
        <taxon>Dikarya</taxon>
        <taxon>Ascomycota</taxon>
        <taxon>Pezizomycotina</taxon>
        <taxon>Sordariomycetes</taxon>
        <taxon>Hypocreomycetidae</taxon>
        <taxon>Glomerellales</taxon>
        <taxon>Glomerellaceae</taxon>
        <taxon>Colletotrichum</taxon>
        <taxon>Colletotrichum graminicola species complex</taxon>
    </lineage>
</organism>
<evidence type="ECO:0000313" key="3">
    <source>
        <dbReference type="Proteomes" id="UP000027238"/>
    </source>
</evidence>
<protein>
    <submittedName>
        <fullName evidence="2">Uncharacterized protein</fullName>
    </submittedName>
</protein>
<sequence length="176" mass="19385">MHLGVLFAQASPSNFTTTHPNMASQPCHAPSLSLSVYASIICRTSSLVRPPHRRKLRPPDPSSMGRRPTRTEMGRMDGKEKNGLTFSKTSPCELASKPRPPARPSAASHPLHCSKLPHVQVPSWPVKISNTAAALTVFFPDFFNCRGTLDIGRVMRVRQNPPMAPFDRLSVHLRSA</sequence>
<name>A0A066XJD9_COLSU</name>
<accession>A0A066XJD9</accession>
<keyword evidence="3" id="KW-1185">Reference proteome</keyword>
<proteinExistence type="predicted"/>
<dbReference type="HOGENOM" id="CLU_1525053_0_0_1"/>
<evidence type="ECO:0000313" key="2">
    <source>
        <dbReference type="EMBL" id="KDN69308.1"/>
    </source>
</evidence>